<feature type="transmembrane region" description="Helical" evidence="1">
    <location>
        <begin position="22"/>
        <end position="41"/>
    </location>
</feature>
<dbReference type="Proteomes" id="UP000530060">
    <property type="component" value="Unassembled WGS sequence"/>
</dbReference>
<keyword evidence="3" id="KW-1185">Reference proteome</keyword>
<accession>A0A6V6ZCN6</accession>
<evidence type="ECO:0000256" key="1">
    <source>
        <dbReference type="SAM" id="Phobius"/>
    </source>
</evidence>
<evidence type="ECO:0000313" key="2">
    <source>
        <dbReference type="EMBL" id="CAD0009326.1"/>
    </source>
</evidence>
<gene>
    <name evidence="2" type="ORF">FLAT13_04847</name>
</gene>
<keyword evidence="1" id="KW-0472">Membrane</keyword>
<keyword evidence="1" id="KW-1133">Transmembrane helix</keyword>
<comment type="caution">
    <text evidence="2">The sequence shown here is derived from an EMBL/GenBank/DDBJ whole genome shotgun (WGS) entry which is preliminary data.</text>
</comment>
<protein>
    <submittedName>
        <fullName evidence="2">Uncharacterized protein</fullName>
    </submittedName>
</protein>
<reference evidence="2 3" key="1">
    <citation type="submission" date="2020-06" db="EMBL/GenBank/DDBJ databases">
        <authorList>
            <person name="Criscuolo A."/>
        </authorList>
    </citation>
    <scope>NUCLEOTIDE SEQUENCE [LARGE SCALE GENOMIC DNA]</scope>
    <source>
        <strain evidence="3">CIP 111411</strain>
    </source>
</reference>
<keyword evidence="1" id="KW-0812">Transmembrane</keyword>
<organism evidence="2 3">
    <name type="scientific">Flavobacterium salmonis</name>
    <dbReference type="NCBI Taxonomy" id="2654844"/>
    <lineage>
        <taxon>Bacteria</taxon>
        <taxon>Pseudomonadati</taxon>
        <taxon>Bacteroidota</taxon>
        <taxon>Flavobacteriia</taxon>
        <taxon>Flavobacteriales</taxon>
        <taxon>Flavobacteriaceae</taxon>
        <taxon>Flavobacterium</taxon>
    </lineage>
</organism>
<dbReference type="EMBL" id="CAIJDP010000090">
    <property type="protein sequence ID" value="CAD0009326.1"/>
    <property type="molecule type" value="Genomic_DNA"/>
</dbReference>
<sequence length="60" mass="7258">MLTSFKNTFFDLNRSSYFFNELLLIFFQSSSLNFIFIFLDYERIDSIDNRLATKQVLIFI</sequence>
<name>A0A6V6ZCN6_9FLAO</name>
<dbReference type="AlphaFoldDB" id="A0A6V6ZCN6"/>
<proteinExistence type="predicted"/>
<evidence type="ECO:0000313" key="3">
    <source>
        <dbReference type="Proteomes" id="UP000530060"/>
    </source>
</evidence>